<proteinExistence type="predicted"/>
<reference evidence="1 2" key="1">
    <citation type="submission" date="2018-10" db="EMBL/GenBank/DDBJ databases">
        <title>Genomic Encyclopedia of Archaeal and Bacterial Type Strains, Phase II (KMG-II): from individual species to whole genera.</title>
        <authorList>
            <person name="Goeker M."/>
        </authorList>
    </citation>
    <scope>NUCLEOTIDE SEQUENCE [LARGE SCALE GENOMIC DNA]</scope>
    <source>
        <strain evidence="1 2">DSM 14219</strain>
    </source>
</reference>
<protein>
    <submittedName>
        <fullName evidence="1">Uncharacterized protein</fullName>
    </submittedName>
</protein>
<evidence type="ECO:0000313" key="1">
    <source>
        <dbReference type="EMBL" id="RKT01115.1"/>
    </source>
</evidence>
<dbReference type="Proteomes" id="UP000272428">
    <property type="component" value="Unassembled WGS sequence"/>
</dbReference>
<evidence type="ECO:0000313" key="2">
    <source>
        <dbReference type="Proteomes" id="UP000272428"/>
    </source>
</evidence>
<dbReference type="AlphaFoldDB" id="A0A495SN20"/>
<sequence length="75" mass="9033">MKSKIRFFFEVNEESYYILYNINMAYVLYRIDNINPLMFSQVASWGAFDNKLGMKIIKEIEEFALKEFEKLQNGF</sequence>
<dbReference type="RefSeq" id="WP_121460057.1">
    <property type="nucleotide sequence ID" value="NZ_RBXB01000001.1"/>
</dbReference>
<name>A0A495SN20_9FLAO</name>
<keyword evidence="2" id="KW-1185">Reference proteome</keyword>
<accession>A0A495SN20</accession>
<comment type="caution">
    <text evidence="1">The sequence shown here is derived from an EMBL/GenBank/DDBJ whole genome shotgun (WGS) entry which is preliminary data.</text>
</comment>
<gene>
    <name evidence="1" type="ORF">BCF58_0329</name>
</gene>
<dbReference type="OrthoDB" id="1274349at2"/>
<dbReference type="EMBL" id="RBXB01000001">
    <property type="protein sequence ID" value="RKT01115.1"/>
    <property type="molecule type" value="Genomic_DNA"/>
</dbReference>
<organism evidence="1 2">
    <name type="scientific">Chryseobacterium defluvii</name>
    <dbReference type="NCBI Taxonomy" id="160396"/>
    <lineage>
        <taxon>Bacteria</taxon>
        <taxon>Pseudomonadati</taxon>
        <taxon>Bacteroidota</taxon>
        <taxon>Flavobacteriia</taxon>
        <taxon>Flavobacteriales</taxon>
        <taxon>Weeksellaceae</taxon>
        <taxon>Chryseobacterium group</taxon>
        <taxon>Chryseobacterium</taxon>
    </lineage>
</organism>